<dbReference type="SUPFAM" id="SSF51905">
    <property type="entry name" value="FAD/NAD(P)-binding domain"/>
    <property type="match status" value="1"/>
</dbReference>
<dbReference type="EMBL" id="JASATX010000001">
    <property type="protein sequence ID" value="MDI2097387.1"/>
    <property type="molecule type" value="Genomic_DNA"/>
</dbReference>
<comment type="similarity">
    <text evidence="3">In the N-terminal section; belongs to the NADH:flavin oxidoreductase/NADH oxidase family.</text>
</comment>
<dbReference type="AlphaFoldDB" id="A0AAW6T0Q4"/>
<protein>
    <submittedName>
        <fullName evidence="12">FAD-dependent oxidoreductase</fullName>
    </submittedName>
</protein>
<dbReference type="PANTHER" id="PTHR42917:SF2">
    <property type="entry name" value="2,4-DIENOYL-COA REDUCTASE [(2E)-ENOYL-COA-PRODUCING]"/>
    <property type="match status" value="1"/>
</dbReference>
<dbReference type="InterPro" id="IPR001155">
    <property type="entry name" value="OxRdtase_FMN_N"/>
</dbReference>
<evidence type="ECO:0000259" key="10">
    <source>
        <dbReference type="Pfam" id="PF00724"/>
    </source>
</evidence>
<evidence type="ECO:0000313" key="13">
    <source>
        <dbReference type="Proteomes" id="UP001321506"/>
    </source>
</evidence>
<evidence type="ECO:0000256" key="4">
    <source>
        <dbReference type="ARBA" id="ARBA00022630"/>
    </source>
</evidence>
<comment type="cofactor">
    <cofactor evidence="1">
        <name>FMN</name>
        <dbReference type="ChEBI" id="CHEBI:58210"/>
    </cofactor>
</comment>
<dbReference type="InterPro" id="IPR036188">
    <property type="entry name" value="FAD/NAD-bd_sf"/>
</dbReference>
<evidence type="ECO:0000313" key="12">
    <source>
        <dbReference type="EMBL" id="MDI2097387.1"/>
    </source>
</evidence>
<sequence>MNEFAPLLRPLTINRVTLRNRILMTGHVTDFGVDNLPSEQHVAYYRDRAKGGCSLIVMAFPSIHPTSRNSRSDVNAFTDDVIPGLRRIADAVHEHGAKMFVQLGHSGRQQTSLWTETALWAPSAAPCPINQEMPKEMELEDIEEVVRGHAETAIRIKEAGMDGVEIHSGYGGYLLSSFMSPYMNFRTDEYGGSFENRMRLPLQVIDAVRDAVGPDYVVGMQTQGADFSPDGIDEGEGRRIAKLFADTSKLDYLTVKASTYASEGQNVPDMQHPKGLWLDLAVGIRAVTGPVPVFAVGRLNDAREATGIIESGAVDMIAMTRQHIADPETVNKLAEGRADDVNWCIAINQGCLDKLAAGHHVTCAINPSAGYERTMGIGTLKPATERQRILVVGAGPGGMKAAEIAARRGHRVTIVDHRETTGGQLQFAAALPGREDIRPAIDYLDHQIRKLGVEVRLGETATVESVLAEDADRVVIATGATAKRIVVGNLAFGNHEVPGLDGDAVTTVLDVLERGASVGKRILVVDDGEGGWKAIASAFGWDEAGHDVTLITPHPYVGAKLGPYTQHKLIGRLLRSGIDARPFTTLASVDGNTAALVDHGKNKAETFDSIVLAGWHVPDTGLYFGLKGKHPSVTRIGDAVAARTMHDAIREGERLVREW</sequence>
<dbReference type="GO" id="GO:0010181">
    <property type="term" value="F:FMN binding"/>
    <property type="evidence" value="ECO:0007669"/>
    <property type="project" value="InterPro"/>
</dbReference>
<evidence type="ECO:0000259" key="11">
    <source>
        <dbReference type="Pfam" id="PF07992"/>
    </source>
</evidence>
<evidence type="ECO:0000256" key="5">
    <source>
        <dbReference type="ARBA" id="ARBA00022643"/>
    </source>
</evidence>
<evidence type="ECO:0000256" key="3">
    <source>
        <dbReference type="ARBA" id="ARBA00011048"/>
    </source>
</evidence>
<feature type="domain" description="NADH:flavin oxidoreductase/NADH oxidase N-terminal" evidence="10">
    <location>
        <begin position="7"/>
        <end position="339"/>
    </location>
</feature>
<comment type="cofactor">
    <cofactor evidence="2">
        <name>[4Fe-4S] cluster</name>
        <dbReference type="ChEBI" id="CHEBI:49883"/>
    </cofactor>
</comment>
<feature type="domain" description="FAD/NAD(P)-binding" evidence="11">
    <location>
        <begin position="388"/>
        <end position="623"/>
    </location>
</feature>
<keyword evidence="13" id="KW-1185">Reference proteome</keyword>
<dbReference type="GO" id="GO:0051536">
    <property type="term" value="F:iron-sulfur cluster binding"/>
    <property type="evidence" value="ECO:0007669"/>
    <property type="project" value="UniProtKB-KW"/>
</dbReference>
<dbReference type="Pfam" id="PF07992">
    <property type="entry name" value="Pyr_redox_2"/>
    <property type="match status" value="1"/>
</dbReference>
<keyword evidence="9" id="KW-0411">Iron-sulfur</keyword>
<dbReference type="Proteomes" id="UP001321506">
    <property type="component" value="Unassembled WGS sequence"/>
</dbReference>
<evidence type="ECO:0000256" key="2">
    <source>
        <dbReference type="ARBA" id="ARBA00001966"/>
    </source>
</evidence>
<reference evidence="12 13" key="1">
    <citation type="submission" date="2023-04" db="EMBL/GenBank/DDBJ databases">
        <title>Klugiella caeni sp. nov. isolated from the sludge of biochemical tank.</title>
        <authorList>
            <person name="Geng K."/>
        </authorList>
    </citation>
    <scope>NUCLEOTIDE SEQUENCE [LARGE SCALE GENOMIC DNA]</scope>
    <source>
        <strain evidence="12 13">YN-L-19</strain>
    </source>
</reference>
<keyword evidence="6" id="KW-0479">Metal-binding</keyword>
<dbReference type="PRINTS" id="PR00368">
    <property type="entry name" value="FADPNR"/>
</dbReference>
<dbReference type="SUPFAM" id="SSF51395">
    <property type="entry name" value="FMN-linked oxidoreductases"/>
    <property type="match status" value="1"/>
</dbReference>
<gene>
    <name evidence="12" type="ORF">QF206_00190</name>
</gene>
<evidence type="ECO:0000256" key="1">
    <source>
        <dbReference type="ARBA" id="ARBA00001917"/>
    </source>
</evidence>
<dbReference type="GO" id="GO:0016491">
    <property type="term" value="F:oxidoreductase activity"/>
    <property type="evidence" value="ECO:0007669"/>
    <property type="project" value="UniProtKB-KW"/>
</dbReference>
<organism evidence="12 13">
    <name type="scientific">Ruicaihuangia caeni</name>
    <dbReference type="NCBI Taxonomy" id="3042517"/>
    <lineage>
        <taxon>Bacteria</taxon>
        <taxon>Bacillati</taxon>
        <taxon>Actinomycetota</taxon>
        <taxon>Actinomycetes</taxon>
        <taxon>Micrococcales</taxon>
        <taxon>Microbacteriaceae</taxon>
        <taxon>Ruicaihuangia</taxon>
    </lineage>
</organism>
<dbReference type="PANTHER" id="PTHR42917">
    <property type="entry name" value="2,4-DIENOYL-COA REDUCTASE"/>
    <property type="match status" value="1"/>
</dbReference>
<dbReference type="InterPro" id="IPR051793">
    <property type="entry name" value="NADH:flavin_oxidoreductase"/>
</dbReference>
<evidence type="ECO:0000256" key="6">
    <source>
        <dbReference type="ARBA" id="ARBA00022723"/>
    </source>
</evidence>
<keyword evidence="4" id="KW-0285">Flavoprotein</keyword>
<keyword evidence="5" id="KW-0288">FMN</keyword>
<dbReference type="Gene3D" id="3.40.50.720">
    <property type="entry name" value="NAD(P)-binding Rossmann-like Domain"/>
    <property type="match status" value="1"/>
</dbReference>
<evidence type="ECO:0000256" key="8">
    <source>
        <dbReference type="ARBA" id="ARBA00023004"/>
    </source>
</evidence>
<dbReference type="InterPro" id="IPR023753">
    <property type="entry name" value="FAD/NAD-binding_dom"/>
</dbReference>
<dbReference type="InterPro" id="IPR013785">
    <property type="entry name" value="Aldolase_TIM"/>
</dbReference>
<dbReference type="RefSeq" id="WP_281487186.1">
    <property type="nucleotide sequence ID" value="NZ_JASATX010000001.1"/>
</dbReference>
<evidence type="ECO:0000256" key="7">
    <source>
        <dbReference type="ARBA" id="ARBA00023002"/>
    </source>
</evidence>
<keyword evidence="8" id="KW-0408">Iron</keyword>
<accession>A0AAW6T0Q4</accession>
<keyword evidence="7" id="KW-0560">Oxidoreductase</keyword>
<evidence type="ECO:0000256" key="9">
    <source>
        <dbReference type="ARBA" id="ARBA00023014"/>
    </source>
</evidence>
<name>A0AAW6T0Q4_9MICO</name>
<proteinExistence type="inferred from homology"/>
<dbReference type="GO" id="GO:0046872">
    <property type="term" value="F:metal ion binding"/>
    <property type="evidence" value="ECO:0007669"/>
    <property type="project" value="UniProtKB-KW"/>
</dbReference>
<comment type="caution">
    <text evidence="12">The sequence shown here is derived from an EMBL/GenBank/DDBJ whole genome shotgun (WGS) entry which is preliminary data.</text>
</comment>
<dbReference type="Gene3D" id="3.20.20.70">
    <property type="entry name" value="Aldolase class I"/>
    <property type="match status" value="1"/>
</dbReference>
<dbReference type="Gene3D" id="3.50.50.60">
    <property type="entry name" value="FAD/NAD(P)-binding domain"/>
    <property type="match status" value="1"/>
</dbReference>
<dbReference type="Pfam" id="PF00724">
    <property type="entry name" value="Oxidored_FMN"/>
    <property type="match status" value="1"/>
</dbReference>